<dbReference type="KEGG" id="tped:TPE_0181"/>
<proteinExistence type="predicted"/>
<gene>
    <name evidence="1" type="ORF">TPE_0181</name>
</gene>
<dbReference type="AlphaFoldDB" id="S5ZJG0"/>
<dbReference type="Proteomes" id="UP000015620">
    <property type="component" value="Chromosome"/>
</dbReference>
<evidence type="ECO:0000313" key="2">
    <source>
        <dbReference type="Proteomes" id="UP000015620"/>
    </source>
</evidence>
<name>S5ZJG0_9SPIR</name>
<reference evidence="1 2" key="1">
    <citation type="journal article" date="2013" name="PLoS ONE">
        <title>Genome-Wide Relatedness of Treponema pedis, from Gingiva and Necrotic Skin Lesions of Pigs, with the Human Oral Pathogen Treponema denticola.</title>
        <authorList>
            <person name="Svartstrom O."/>
            <person name="Mushtaq M."/>
            <person name="Pringle M."/>
            <person name="Segerman B."/>
        </authorList>
    </citation>
    <scope>NUCLEOTIDE SEQUENCE [LARGE SCALE GENOMIC DNA]</scope>
    <source>
        <strain evidence="1">T A4</strain>
    </source>
</reference>
<organism evidence="1 2">
    <name type="scientific">Treponema pedis str. T A4</name>
    <dbReference type="NCBI Taxonomy" id="1291379"/>
    <lineage>
        <taxon>Bacteria</taxon>
        <taxon>Pseudomonadati</taxon>
        <taxon>Spirochaetota</taxon>
        <taxon>Spirochaetia</taxon>
        <taxon>Spirochaetales</taxon>
        <taxon>Treponemataceae</taxon>
        <taxon>Treponema</taxon>
    </lineage>
</organism>
<sequence>MNLFRQSCCGWYLMFLFLVFCKKIQKARGCFAFLNFKDKNEGCV</sequence>
<protein>
    <submittedName>
        <fullName evidence="1">Uncharacterized protein</fullName>
    </submittedName>
</protein>
<accession>S5ZJG0</accession>
<dbReference type="EMBL" id="CP004120">
    <property type="protein sequence ID" value="AGT42677.1"/>
    <property type="molecule type" value="Genomic_DNA"/>
</dbReference>
<dbReference type="STRING" id="1291379.TPE_0181"/>
<dbReference type="HOGENOM" id="CLU_3223419_0_0_12"/>
<evidence type="ECO:0000313" key="1">
    <source>
        <dbReference type="EMBL" id="AGT42677.1"/>
    </source>
</evidence>
<keyword evidence="2" id="KW-1185">Reference proteome</keyword>